<evidence type="ECO:0000313" key="3">
    <source>
        <dbReference type="EMBL" id="KAK3896703.1"/>
    </source>
</evidence>
<dbReference type="AlphaFoldDB" id="A0AAN6RNM1"/>
<comment type="caution">
    <text evidence="3">The sequence shown here is derived from an EMBL/GenBank/DDBJ whole genome shotgun (WGS) entry which is preliminary data.</text>
</comment>
<dbReference type="EMBL" id="MU856444">
    <property type="protein sequence ID" value="KAK3896703.1"/>
    <property type="molecule type" value="Genomic_DNA"/>
</dbReference>
<gene>
    <name evidence="3" type="ORF">C8A05DRAFT_39749</name>
</gene>
<feature type="region of interest" description="Disordered" evidence="1">
    <location>
        <begin position="59"/>
        <end position="82"/>
    </location>
</feature>
<name>A0AAN6RNM1_9PEZI</name>
<organism evidence="3 4">
    <name type="scientific">Staphylotrichum tortipilum</name>
    <dbReference type="NCBI Taxonomy" id="2831512"/>
    <lineage>
        <taxon>Eukaryota</taxon>
        <taxon>Fungi</taxon>
        <taxon>Dikarya</taxon>
        <taxon>Ascomycota</taxon>
        <taxon>Pezizomycotina</taxon>
        <taxon>Sordariomycetes</taxon>
        <taxon>Sordariomycetidae</taxon>
        <taxon>Sordariales</taxon>
        <taxon>Chaetomiaceae</taxon>
        <taxon>Staphylotrichum</taxon>
    </lineage>
</organism>
<keyword evidence="4" id="KW-1185">Reference proteome</keyword>
<accession>A0AAN6RNM1</accession>
<feature type="transmembrane region" description="Helical" evidence="2">
    <location>
        <begin position="32"/>
        <end position="50"/>
    </location>
</feature>
<reference evidence="3" key="2">
    <citation type="submission" date="2023-05" db="EMBL/GenBank/DDBJ databases">
        <authorList>
            <consortium name="Lawrence Berkeley National Laboratory"/>
            <person name="Steindorff A."/>
            <person name="Hensen N."/>
            <person name="Bonometti L."/>
            <person name="Westerberg I."/>
            <person name="Brannstrom I.O."/>
            <person name="Guillou S."/>
            <person name="Cros-Aarteil S."/>
            <person name="Calhoun S."/>
            <person name="Haridas S."/>
            <person name="Kuo A."/>
            <person name="Mondo S."/>
            <person name="Pangilinan J."/>
            <person name="Riley R."/>
            <person name="Labutti K."/>
            <person name="Andreopoulos B."/>
            <person name="Lipzen A."/>
            <person name="Chen C."/>
            <person name="Yanf M."/>
            <person name="Daum C."/>
            <person name="Ng V."/>
            <person name="Clum A."/>
            <person name="Ohm R."/>
            <person name="Martin F."/>
            <person name="Silar P."/>
            <person name="Natvig D."/>
            <person name="Lalanne C."/>
            <person name="Gautier V."/>
            <person name="Ament-Velasquez S.L."/>
            <person name="Kruys A."/>
            <person name="Hutchinson M.I."/>
            <person name="Powell A.J."/>
            <person name="Barry K."/>
            <person name="Miller A.N."/>
            <person name="Grigoriev I.V."/>
            <person name="Debuchy R."/>
            <person name="Gladieux P."/>
            <person name="Thoren M.H."/>
            <person name="Johannesson H."/>
        </authorList>
    </citation>
    <scope>NUCLEOTIDE SEQUENCE</scope>
    <source>
        <strain evidence="3">CBS 103.79</strain>
    </source>
</reference>
<keyword evidence="2" id="KW-1133">Transmembrane helix</keyword>
<sequence length="82" mass="9166">MADNSSQDTDPPFPLDRAVPASPPTPIPDTPLIIIFLVLFTIALLLALFAHHLDRTRLKRDQQHQLPYDSQQAPQDDTLQAP</sequence>
<protein>
    <submittedName>
        <fullName evidence="3">Uncharacterized protein</fullName>
    </submittedName>
</protein>
<evidence type="ECO:0000313" key="4">
    <source>
        <dbReference type="Proteomes" id="UP001303889"/>
    </source>
</evidence>
<feature type="region of interest" description="Disordered" evidence="1">
    <location>
        <begin position="1"/>
        <end position="24"/>
    </location>
</feature>
<keyword evidence="2" id="KW-0472">Membrane</keyword>
<evidence type="ECO:0000256" key="2">
    <source>
        <dbReference type="SAM" id="Phobius"/>
    </source>
</evidence>
<feature type="compositionally biased region" description="Polar residues" evidence="1">
    <location>
        <begin position="64"/>
        <end position="82"/>
    </location>
</feature>
<proteinExistence type="predicted"/>
<evidence type="ECO:0000256" key="1">
    <source>
        <dbReference type="SAM" id="MobiDB-lite"/>
    </source>
</evidence>
<feature type="non-terminal residue" evidence="3">
    <location>
        <position position="82"/>
    </location>
</feature>
<keyword evidence="2" id="KW-0812">Transmembrane</keyword>
<reference evidence="3" key="1">
    <citation type="journal article" date="2023" name="Mol. Phylogenet. Evol.">
        <title>Genome-scale phylogeny and comparative genomics of the fungal order Sordariales.</title>
        <authorList>
            <person name="Hensen N."/>
            <person name="Bonometti L."/>
            <person name="Westerberg I."/>
            <person name="Brannstrom I.O."/>
            <person name="Guillou S."/>
            <person name="Cros-Aarteil S."/>
            <person name="Calhoun S."/>
            <person name="Haridas S."/>
            <person name="Kuo A."/>
            <person name="Mondo S."/>
            <person name="Pangilinan J."/>
            <person name="Riley R."/>
            <person name="LaButti K."/>
            <person name="Andreopoulos B."/>
            <person name="Lipzen A."/>
            <person name="Chen C."/>
            <person name="Yan M."/>
            <person name="Daum C."/>
            <person name="Ng V."/>
            <person name="Clum A."/>
            <person name="Steindorff A."/>
            <person name="Ohm R.A."/>
            <person name="Martin F."/>
            <person name="Silar P."/>
            <person name="Natvig D.O."/>
            <person name="Lalanne C."/>
            <person name="Gautier V."/>
            <person name="Ament-Velasquez S.L."/>
            <person name="Kruys A."/>
            <person name="Hutchinson M.I."/>
            <person name="Powell A.J."/>
            <person name="Barry K."/>
            <person name="Miller A.N."/>
            <person name="Grigoriev I.V."/>
            <person name="Debuchy R."/>
            <person name="Gladieux P."/>
            <person name="Hiltunen Thoren M."/>
            <person name="Johannesson H."/>
        </authorList>
    </citation>
    <scope>NUCLEOTIDE SEQUENCE</scope>
    <source>
        <strain evidence="3">CBS 103.79</strain>
    </source>
</reference>
<dbReference type="Proteomes" id="UP001303889">
    <property type="component" value="Unassembled WGS sequence"/>
</dbReference>